<proteinExistence type="predicted"/>
<accession>A0ABN0PZU4</accession>
<keyword evidence="2" id="KW-1185">Reference proteome</keyword>
<sequence length="62" mass="6919">MTVDQLIAFYEVKNKSQLAQKISAARSTITEWEKNGIPPRTQASFEVLTNGALKADRKVLLV</sequence>
<dbReference type="Proteomes" id="UP000018465">
    <property type="component" value="Unassembled WGS sequence"/>
</dbReference>
<dbReference type="EMBL" id="AYHO01000002">
    <property type="protein sequence ID" value="ESJ96039.1"/>
    <property type="molecule type" value="Genomic_DNA"/>
</dbReference>
<comment type="caution">
    <text evidence="1">The sequence shown here is derived from an EMBL/GenBank/DDBJ whole genome shotgun (WGS) entry which is preliminary data.</text>
</comment>
<dbReference type="Gene3D" id="1.10.260.40">
    <property type="entry name" value="lambda repressor-like DNA-binding domains"/>
    <property type="match status" value="1"/>
</dbReference>
<evidence type="ECO:0000313" key="2">
    <source>
        <dbReference type="Proteomes" id="UP000018465"/>
    </source>
</evidence>
<evidence type="ECO:0008006" key="3">
    <source>
        <dbReference type="Google" id="ProtNLM"/>
    </source>
</evidence>
<evidence type="ECO:0000313" key="1">
    <source>
        <dbReference type="EMBL" id="ESJ96039.1"/>
    </source>
</evidence>
<dbReference type="SUPFAM" id="SSF47413">
    <property type="entry name" value="lambda repressor-like DNA-binding domains"/>
    <property type="match status" value="1"/>
</dbReference>
<gene>
    <name evidence="1" type="ORF">P800_00861</name>
</gene>
<dbReference type="RefSeq" id="WP_004646827.1">
    <property type="nucleotide sequence ID" value="NZ_KI530561.1"/>
</dbReference>
<protein>
    <recommendedName>
        <fullName evidence="3">HTH cro/C1-type domain-containing protein</fullName>
    </recommendedName>
</protein>
<dbReference type="InterPro" id="IPR010982">
    <property type="entry name" value="Lambda_DNA-bd_dom_sf"/>
</dbReference>
<name>A0ABN0PZU4_ACILW</name>
<reference evidence="1 2" key="1">
    <citation type="submission" date="2013-10" db="EMBL/GenBank/DDBJ databases">
        <title>The Genome Sequence of Acinetobacter lwoffii NIPH 512.</title>
        <authorList>
            <consortium name="The Broad Institute Genomics Platform"/>
            <consortium name="The Broad Institute Genome Sequencing Center for Infectious Disease"/>
            <person name="Cerqueira G."/>
            <person name="Feldgarden M."/>
            <person name="Courvalin P."/>
            <person name="Grillot-Courvalin C."/>
            <person name="Clermont D."/>
            <person name="Rocha E."/>
            <person name="Yoon E.-J."/>
            <person name="Nemec A."/>
            <person name="Young S.K."/>
            <person name="Zeng Q."/>
            <person name="Gargeya S."/>
            <person name="Fitzgerald M."/>
            <person name="Abouelleil A."/>
            <person name="Alvarado L."/>
            <person name="Berlin A.M."/>
            <person name="Chapman S.B."/>
            <person name="Gainer-Dewar J."/>
            <person name="Goldberg J."/>
            <person name="Gnerre S."/>
            <person name="Griggs A."/>
            <person name="Gujja S."/>
            <person name="Hansen M."/>
            <person name="Howarth C."/>
            <person name="Imamovic A."/>
            <person name="Ireland A."/>
            <person name="Larimer J."/>
            <person name="McCowan C."/>
            <person name="Murphy C."/>
            <person name="Pearson M."/>
            <person name="Poon T.W."/>
            <person name="Priest M."/>
            <person name="Roberts A."/>
            <person name="Saif S."/>
            <person name="Shea T."/>
            <person name="Sykes S."/>
            <person name="Wortman J."/>
            <person name="Nusbaum C."/>
            <person name="Birren B."/>
        </authorList>
    </citation>
    <scope>NUCLEOTIDE SEQUENCE [LARGE SCALE GENOMIC DNA]</scope>
    <source>
        <strain evidence="1 2">NIPH 512</strain>
    </source>
</reference>
<organism evidence="1 2">
    <name type="scientific">Acinetobacter lwoffii NCTC 5866 = CIP 64.10 = NIPH 512</name>
    <dbReference type="NCBI Taxonomy" id="981327"/>
    <lineage>
        <taxon>Bacteria</taxon>
        <taxon>Pseudomonadati</taxon>
        <taxon>Pseudomonadota</taxon>
        <taxon>Gammaproteobacteria</taxon>
        <taxon>Moraxellales</taxon>
        <taxon>Moraxellaceae</taxon>
        <taxon>Acinetobacter</taxon>
    </lineage>
</organism>